<accession>A0A3M7S0V7</accession>
<organism evidence="1 2">
    <name type="scientific">Brachionus plicatilis</name>
    <name type="common">Marine rotifer</name>
    <name type="synonym">Brachionus muelleri</name>
    <dbReference type="NCBI Taxonomy" id="10195"/>
    <lineage>
        <taxon>Eukaryota</taxon>
        <taxon>Metazoa</taxon>
        <taxon>Spiralia</taxon>
        <taxon>Gnathifera</taxon>
        <taxon>Rotifera</taxon>
        <taxon>Eurotatoria</taxon>
        <taxon>Monogononta</taxon>
        <taxon>Pseudotrocha</taxon>
        <taxon>Ploima</taxon>
        <taxon>Brachionidae</taxon>
        <taxon>Brachionus</taxon>
    </lineage>
</organism>
<keyword evidence="2" id="KW-1185">Reference proteome</keyword>
<comment type="caution">
    <text evidence="1">The sequence shown here is derived from an EMBL/GenBank/DDBJ whole genome shotgun (WGS) entry which is preliminary data.</text>
</comment>
<dbReference type="EMBL" id="REGN01002242">
    <property type="protein sequence ID" value="RNA29309.1"/>
    <property type="molecule type" value="Genomic_DNA"/>
</dbReference>
<dbReference type="AlphaFoldDB" id="A0A3M7S0V7"/>
<name>A0A3M7S0V7_BRAPC</name>
<dbReference type="Proteomes" id="UP000276133">
    <property type="component" value="Unassembled WGS sequence"/>
</dbReference>
<evidence type="ECO:0000313" key="2">
    <source>
        <dbReference type="Proteomes" id="UP000276133"/>
    </source>
</evidence>
<sequence length="101" mass="11967">MNRVFFLYQAINSGHRNLQKIKAKIKKNYYFKNLTADSNSIHPAIKTCSITHFEEKLSKASLFLNFYITVFISDKESDKINLKFLDRLIKKIFLYLNLIED</sequence>
<proteinExistence type="predicted"/>
<gene>
    <name evidence="1" type="ORF">BpHYR1_001596</name>
</gene>
<protein>
    <submittedName>
        <fullName evidence="1">Uncharacterized protein</fullName>
    </submittedName>
</protein>
<evidence type="ECO:0000313" key="1">
    <source>
        <dbReference type="EMBL" id="RNA29309.1"/>
    </source>
</evidence>
<reference evidence="1 2" key="1">
    <citation type="journal article" date="2018" name="Sci. Rep.">
        <title>Genomic signatures of local adaptation to the degree of environmental predictability in rotifers.</title>
        <authorList>
            <person name="Franch-Gras L."/>
            <person name="Hahn C."/>
            <person name="Garcia-Roger E.M."/>
            <person name="Carmona M.J."/>
            <person name="Serra M."/>
            <person name="Gomez A."/>
        </authorList>
    </citation>
    <scope>NUCLEOTIDE SEQUENCE [LARGE SCALE GENOMIC DNA]</scope>
    <source>
        <strain evidence="1">HYR1</strain>
    </source>
</reference>